<dbReference type="RefSeq" id="WP_317833675.1">
    <property type="nucleotide sequence ID" value="NZ_CP136920.1"/>
</dbReference>
<accession>A0AAQ3L9D3</accession>
<name>A0AAQ3L9D3_9BACT</name>
<protein>
    <submittedName>
        <fullName evidence="1">Uncharacterized protein</fullName>
    </submittedName>
</protein>
<dbReference type="Proteomes" id="UP001304300">
    <property type="component" value="Chromosome"/>
</dbReference>
<proteinExistence type="predicted"/>
<organism evidence="1 2">
    <name type="scientific">Rubellicoccus peritrichatus</name>
    <dbReference type="NCBI Taxonomy" id="3080537"/>
    <lineage>
        <taxon>Bacteria</taxon>
        <taxon>Pseudomonadati</taxon>
        <taxon>Verrucomicrobiota</taxon>
        <taxon>Opitutia</taxon>
        <taxon>Puniceicoccales</taxon>
        <taxon>Cerasicoccaceae</taxon>
        <taxon>Rubellicoccus</taxon>
    </lineage>
</organism>
<keyword evidence="2" id="KW-1185">Reference proteome</keyword>
<dbReference type="KEGG" id="puo:RZN69_21710"/>
<sequence>MTKIHSTPPLPVTFIYAVAFLISTLQLNALSTDDTSYIFFSGSGATVTNSSDATETFTDISDDSSAAFIAGWEYGSIEGASGESYASYDSDTGEYEATLVYLTSGDNIFGMEVQQVEDTTPELEYTNEDDTKDTQWFDNSTLLDSLYDEILCSIYFKGSSASDVSEFSVNFYNASSTTNIFSYSINNGVTESITTDDESTYAGYQNEILDQLVDIYADLTEDSSDTSSDIHVAFFDVLEFKTTTDTTAYEELVEFVLLDYDDKLDYGTEVNDELNEIYVTVDDTQTLVYNLSIDDFTDYESTNTDSIAIMSFDFVGLDVTSVDNTTLLDTIFDAAQTYGTSDTDTEFTADTPTGDDLTSLMDSLVDLLNLSIDEEDDGADSQGVYTIAISTSSYDATISGTITDPGLVSAAATNYVLSNDNSVIIDQNSGWYGTWMGVVHFDNVNAAWGYSPVFGFFYGGVANFDSDLPWLYLDSIQNWIHTIEPNATDEGFWAFVPDTGNPADLNGWLFFVIEASDADPDNWFIYEFNTDTFHTFGDL</sequence>
<evidence type="ECO:0000313" key="2">
    <source>
        <dbReference type="Proteomes" id="UP001304300"/>
    </source>
</evidence>
<gene>
    <name evidence="1" type="ORF">RZN69_21710</name>
</gene>
<dbReference type="EMBL" id="CP136920">
    <property type="protein sequence ID" value="WOO41246.1"/>
    <property type="molecule type" value="Genomic_DNA"/>
</dbReference>
<reference evidence="1 2" key="1">
    <citation type="submission" date="2023-10" db="EMBL/GenBank/DDBJ databases">
        <title>Rubellicoccus peritrichatus gen. nov., sp. nov., isolated from an algae of coral reef tank.</title>
        <authorList>
            <person name="Luo J."/>
        </authorList>
    </citation>
    <scope>NUCLEOTIDE SEQUENCE [LARGE SCALE GENOMIC DNA]</scope>
    <source>
        <strain evidence="1 2">CR14</strain>
    </source>
</reference>
<evidence type="ECO:0000313" key="1">
    <source>
        <dbReference type="EMBL" id="WOO41246.1"/>
    </source>
</evidence>
<dbReference type="AlphaFoldDB" id="A0AAQ3L9D3"/>